<reference evidence="2" key="1">
    <citation type="journal article" date="2014" name="Proc. Natl. Acad. Sci. U.S.A.">
        <title>Extensive sampling of basidiomycete genomes demonstrates inadequacy of the white-rot/brown-rot paradigm for wood decay fungi.</title>
        <authorList>
            <person name="Riley R."/>
            <person name="Salamov A.A."/>
            <person name="Brown D.W."/>
            <person name="Nagy L.G."/>
            <person name="Floudas D."/>
            <person name="Held B.W."/>
            <person name="Levasseur A."/>
            <person name="Lombard V."/>
            <person name="Morin E."/>
            <person name="Otillar R."/>
            <person name="Lindquist E.A."/>
            <person name="Sun H."/>
            <person name="LaButti K.M."/>
            <person name="Schmutz J."/>
            <person name="Jabbour D."/>
            <person name="Luo H."/>
            <person name="Baker S.E."/>
            <person name="Pisabarro A.G."/>
            <person name="Walton J.D."/>
            <person name="Blanchette R.A."/>
            <person name="Henrissat B."/>
            <person name="Martin F."/>
            <person name="Cullen D."/>
            <person name="Hibbett D.S."/>
            <person name="Grigoriev I.V."/>
        </authorList>
    </citation>
    <scope>NUCLEOTIDE SEQUENCE [LARGE SCALE GENOMIC DNA]</scope>
    <source>
        <strain evidence="2">FD-172 SS1</strain>
    </source>
</reference>
<proteinExistence type="predicted"/>
<organism evidence="1 2">
    <name type="scientific">Botryobasidium botryosum (strain FD-172 SS1)</name>
    <dbReference type="NCBI Taxonomy" id="930990"/>
    <lineage>
        <taxon>Eukaryota</taxon>
        <taxon>Fungi</taxon>
        <taxon>Dikarya</taxon>
        <taxon>Basidiomycota</taxon>
        <taxon>Agaricomycotina</taxon>
        <taxon>Agaricomycetes</taxon>
        <taxon>Cantharellales</taxon>
        <taxon>Botryobasidiaceae</taxon>
        <taxon>Botryobasidium</taxon>
    </lineage>
</organism>
<dbReference type="InParanoid" id="A0A067LXW2"/>
<evidence type="ECO:0000313" key="2">
    <source>
        <dbReference type="Proteomes" id="UP000027195"/>
    </source>
</evidence>
<dbReference type="AlphaFoldDB" id="A0A067LXW2"/>
<dbReference type="HOGENOM" id="CLU_2527157_0_0_1"/>
<gene>
    <name evidence="1" type="ORF">BOTBODRAFT_586770</name>
</gene>
<dbReference type="Proteomes" id="UP000027195">
    <property type="component" value="Unassembled WGS sequence"/>
</dbReference>
<dbReference type="EMBL" id="KL198096">
    <property type="protein sequence ID" value="KDQ08069.1"/>
    <property type="molecule type" value="Genomic_DNA"/>
</dbReference>
<name>A0A067LXW2_BOTB1</name>
<keyword evidence="2" id="KW-1185">Reference proteome</keyword>
<sequence length="84" mass="9305">MARSAQRIEEPAHFFLGTFCASLVSPVRQARPRRSGRRSMLSSALQVHGDGFNHNHMGLWPSKAIGVSSRKEIQQAGDFLGTIR</sequence>
<accession>A0A067LXW2</accession>
<evidence type="ECO:0000313" key="1">
    <source>
        <dbReference type="EMBL" id="KDQ08069.1"/>
    </source>
</evidence>
<protein>
    <submittedName>
        <fullName evidence="1">Uncharacterized protein</fullName>
    </submittedName>
</protein>